<dbReference type="Pfam" id="PF16484">
    <property type="entry name" value="CPT_N"/>
    <property type="match status" value="1"/>
</dbReference>
<dbReference type="Gene3D" id="6.10.250.1760">
    <property type="match status" value="1"/>
</dbReference>
<keyword evidence="2" id="KW-1185">Reference proteome</keyword>
<dbReference type="GO" id="GO:0003824">
    <property type="term" value="F:catalytic activity"/>
    <property type="evidence" value="ECO:0007669"/>
    <property type="project" value="UniProtKB-ARBA"/>
</dbReference>
<evidence type="ECO:0000313" key="2">
    <source>
        <dbReference type="Proteomes" id="UP000036681"/>
    </source>
</evidence>
<evidence type="ECO:0000313" key="3">
    <source>
        <dbReference type="WBParaSite" id="ALUE_0000074901-mRNA-1"/>
    </source>
</evidence>
<evidence type="ECO:0000259" key="1">
    <source>
        <dbReference type="Pfam" id="PF16484"/>
    </source>
</evidence>
<accession>A0A0M3HGV4</accession>
<proteinExistence type="predicted"/>
<name>A0A0M3HGV4_ASCLU</name>
<dbReference type="WBParaSite" id="ALUE_0000074901-mRNA-1">
    <property type="protein sequence ID" value="ALUE_0000074901-mRNA-1"/>
    <property type="gene ID" value="ALUE_0000074901"/>
</dbReference>
<reference evidence="3" key="1">
    <citation type="submission" date="2017-02" db="UniProtKB">
        <authorList>
            <consortium name="WormBaseParasite"/>
        </authorList>
    </citation>
    <scope>IDENTIFICATION</scope>
</reference>
<protein>
    <submittedName>
        <fullName evidence="3">CPT_N domain-containing protein</fullName>
    </submittedName>
</protein>
<sequence>MAEAHSVAALSFTLTHDGVSVSYDQELLRDIWHAFSRAYKRRLARFKFYHFYENICIFACLSMSRISHSDADYVQ</sequence>
<dbReference type="AlphaFoldDB" id="A0A0M3HGV4"/>
<feature type="domain" description="Carnitine O-palmitoyltransferase N-terminal" evidence="1">
    <location>
        <begin position="1"/>
        <end position="47"/>
    </location>
</feature>
<dbReference type="InterPro" id="IPR032476">
    <property type="entry name" value="CPT_N"/>
</dbReference>
<dbReference type="Proteomes" id="UP000036681">
    <property type="component" value="Unplaced"/>
</dbReference>
<organism evidence="2 3">
    <name type="scientific">Ascaris lumbricoides</name>
    <name type="common">Giant roundworm</name>
    <dbReference type="NCBI Taxonomy" id="6252"/>
    <lineage>
        <taxon>Eukaryota</taxon>
        <taxon>Metazoa</taxon>
        <taxon>Ecdysozoa</taxon>
        <taxon>Nematoda</taxon>
        <taxon>Chromadorea</taxon>
        <taxon>Rhabditida</taxon>
        <taxon>Spirurina</taxon>
        <taxon>Ascaridomorpha</taxon>
        <taxon>Ascaridoidea</taxon>
        <taxon>Ascarididae</taxon>
        <taxon>Ascaris</taxon>
    </lineage>
</organism>